<organism evidence="2 3">
    <name type="scientific">Candidatus Nitrososphaera evergladensis SR1</name>
    <dbReference type="NCBI Taxonomy" id="1459636"/>
    <lineage>
        <taxon>Archaea</taxon>
        <taxon>Nitrososphaerota</taxon>
        <taxon>Nitrososphaeria</taxon>
        <taxon>Nitrososphaerales</taxon>
        <taxon>Nitrososphaeraceae</taxon>
        <taxon>Nitrososphaera</taxon>
    </lineage>
</organism>
<dbReference type="SUPFAM" id="SSF46785">
    <property type="entry name" value="Winged helix' DNA-binding domain"/>
    <property type="match status" value="1"/>
</dbReference>
<evidence type="ECO:0000313" key="3">
    <source>
        <dbReference type="Proteomes" id="UP000028194"/>
    </source>
</evidence>
<sequence>MVLKLLSAINGGSEENQLESAAGISSKQLSRYLKEFIKDGLVGYAVSDGKTLVITEKGSRFLISYERVAASQAEHESPKGLLDLK</sequence>
<keyword evidence="3" id="KW-1185">Reference proteome</keyword>
<dbReference type="HOGENOM" id="CLU_2504799_0_0_2"/>
<dbReference type="InterPro" id="IPR036388">
    <property type="entry name" value="WH-like_DNA-bd_sf"/>
</dbReference>
<name>A0A075MPS7_9ARCH</name>
<accession>A0A075MPS7</accession>
<reference evidence="2 3" key="1">
    <citation type="journal article" date="2014" name="PLoS ONE">
        <title>Genome Sequence of Candidatus Nitrososphaera evergladensis from Group I.1b Enriched from Everglades Soil Reveals Novel Genomic Features of the Ammonia-Oxidizing Archaea.</title>
        <authorList>
            <person name="Zhalnina K.V."/>
            <person name="Dias R."/>
            <person name="Leonard M.T."/>
            <person name="Dorr de Quadros P."/>
            <person name="Camargo F.A."/>
            <person name="Drew J.C."/>
            <person name="Farmerie W.G."/>
            <person name="Daroub S.H."/>
            <person name="Triplett E.W."/>
        </authorList>
    </citation>
    <scope>NUCLEOTIDE SEQUENCE [LARGE SCALE GENOMIC DNA]</scope>
    <source>
        <strain evidence="2 3">SR1</strain>
    </source>
</reference>
<dbReference type="Pfam" id="PF14947">
    <property type="entry name" value="HTH_45"/>
    <property type="match status" value="1"/>
</dbReference>
<feature type="domain" description="ArnR1-like winged helix-turn-helix" evidence="1">
    <location>
        <begin position="2"/>
        <end position="69"/>
    </location>
</feature>
<dbReference type="InterPro" id="IPR036390">
    <property type="entry name" value="WH_DNA-bd_sf"/>
</dbReference>
<dbReference type="EMBL" id="CP007174">
    <property type="protein sequence ID" value="AIF83566.1"/>
    <property type="molecule type" value="Genomic_DNA"/>
</dbReference>
<dbReference type="AlphaFoldDB" id="A0A075MPS7"/>
<dbReference type="InterPro" id="IPR038723">
    <property type="entry name" value="ArnR1-like_HTH"/>
</dbReference>
<dbReference type="Gene3D" id="1.10.10.10">
    <property type="entry name" value="Winged helix-like DNA-binding domain superfamily/Winged helix DNA-binding domain"/>
    <property type="match status" value="1"/>
</dbReference>
<dbReference type="KEGG" id="nev:NTE_01503"/>
<evidence type="ECO:0000259" key="1">
    <source>
        <dbReference type="Pfam" id="PF14947"/>
    </source>
</evidence>
<dbReference type="Proteomes" id="UP000028194">
    <property type="component" value="Chromosome"/>
</dbReference>
<protein>
    <recommendedName>
        <fullName evidence="1">ArnR1-like winged helix-turn-helix domain-containing protein</fullName>
    </recommendedName>
</protein>
<evidence type="ECO:0000313" key="2">
    <source>
        <dbReference type="EMBL" id="AIF83566.1"/>
    </source>
</evidence>
<gene>
    <name evidence="2" type="ORF">NTE_01503</name>
</gene>
<proteinExistence type="predicted"/>